<evidence type="ECO:0000313" key="3">
    <source>
        <dbReference type="Proteomes" id="UP001497522"/>
    </source>
</evidence>
<sequence length="544" mass="60802">MASLGKIIRDDKHPVWLVDAIVLSAVVYSSAPEEELKIIEREYGLPATARYEFVAEKELRENGYGNCKQTLLVVRSLVDSHYIVACRGSSDISDALVDLRFLHRTMSLTPGAAHAGFLDRAKTIPLEYFRRLLVRGENVVLAGHSLGGAVASLLALRLLEATGRWCHAQLQCYTFGCPFFADSRLARYINKHYQQHFVHVVSQNDIVPKVMPLAYTIFNMWAGLNVGPLHEVLHLVRVGTFGLQFFKLKPKELPLVMAATQALTWVPTVLRFLLHRALALVLSYQSGRGYSFAGHMVLLDTQSNFLEYTDREQWKMGKHLKFHLNCGSLDIMKEHSLMNYIDHVFAIESSKQASSSQLDEDVGLAAAAVTATTTKVTAAAATAIDDEAAFSTLKVEVCSATLSMDWPADNNGNTHHPQQTFVVATAEQGKEEEGMVSETQVVTMEQGEEEEEEGMVAETQMVKKELVPGKILRSRVACLIFVRRMQEASPKGFIKPRFRKPPGMMELAKKGFCKVTKFVHHFDMFFLASSVVCVMIQVKRYLVT</sequence>
<evidence type="ECO:0000313" key="2">
    <source>
        <dbReference type="EMBL" id="CAK9870982.1"/>
    </source>
</evidence>
<evidence type="ECO:0000259" key="1">
    <source>
        <dbReference type="Pfam" id="PF01764"/>
    </source>
</evidence>
<dbReference type="InterPro" id="IPR029058">
    <property type="entry name" value="AB_hydrolase_fold"/>
</dbReference>
<dbReference type="SUPFAM" id="SSF53474">
    <property type="entry name" value="alpha/beta-Hydrolases"/>
    <property type="match status" value="1"/>
</dbReference>
<dbReference type="PANTHER" id="PTHR45856:SF21">
    <property type="entry name" value="FUNGAL LIPASE-LIKE DOMAIN-CONTAINING PROTEIN"/>
    <property type="match status" value="1"/>
</dbReference>
<proteinExistence type="predicted"/>
<reference evidence="2 3" key="1">
    <citation type="submission" date="2024-03" db="EMBL/GenBank/DDBJ databases">
        <authorList>
            <consortium name="ELIXIR-Norway"/>
            <consortium name="Elixir Norway"/>
        </authorList>
    </citation>
    <scope>NUCLEOTIDE SEQUENCE [LARGE SCALE GENOMIC DNA]</scope>
</reference>
<dbReference type="InterPro" id="IPR051218">
    <property type="entry name" value="Sec_MonoDiacylglyc_Lipase"/>
</dbReference>
<dbReference type="PANTHER" id="PTHR45856">
    <property type="entry name" value="ALPHA/BETA-HYDROLASES SUPERFAMILY PROTEIN"/>
    <property type="match status" value="1"/>
</dbReference>
<feature type="domain" description="Fungal lipase-type" evidence="1">
    <location>
        <begin position="83"/>
        <end position="213"/>
    </location>
</feature>
<dbReference type="InterPro" id="IPR002921">
    <property type="entry name" value="Fungal_lipase-type"/>
</dbReference>
<gene>
    <name evidence="2" type="ORF">CSSPJE1EN2_LOCUS13650</name>
</gene>
<keyword evidence="3" id="KW-1185">Reference proteome</keyword>
<protein>
    <recommendedName>
        <fullName evidence="1">Fungal lipase-type domain-containing protein</fullName>
    </recommendedName>
</protein>
<dbReference type="CDD" id="cd00519">
    <property type="entry name" value="Lipase_3"/>
    <property type="match status" value="1"/>
</dbReference>
<organism evidence="2 3">
    <name type="scientific">Sphagnum jensenii</name>
    <dbReference type="NCBI Taxonomy" id="128206"/>
    <lineage>
        <taxon>Eukaryota</taxon>
        <taxon>Viridiplantae</taxon>
        <taxon>Streptophyta</taxon>
        <taxon>Embryophyta</taxon>
        <taxon>Bryophyta</taxon>
        <taxon>Sphagnophytina</taxon>
        <taxon>Sphagnopsida</taxon>
        <taxon>Sphagnales</taxon>
        <taxon>Sphagnaceae</taxon>
        <taxon>Sphagnum</taxon>
    </lineage>
</organism>
<dbReference type="Gene3D" id="3.40.50.1820">
    <property type="entry name" value="alpha/beta hydrolase"/>
    <property type="match status" value="1"/>
</dbReference>
<accession>A0ABP1B723</accession>
<dbReference type="Pfam" id="PF01764">
    <property type="entry name" value="Lipase_3"/>
    <property type="match status" value="1"/>
</dbReference>
<name>A0ABP1B723_9BRYO</name>
<dbReference type="Proteomes" id="UP001497522">
    <property type="component" value="Chromosome 2"/>
</dbReference>
<dbReference type="EMBL" id="OZ023703">
    <property type="protein sequence ID" value="CAK9870982.1"/>
    <property type="molecule type" value="Genomic_DNA"/>
</dbReference>